<dbReference type="InterPro" id="IPR003439">
    <property type="entry name" value="ABC_transporter-like_ATP-bd"/>
</dbReference>
<dbReference type="PANTHER" id="PTHR43158">
    <property type="entry name" value="SKFA PEPTIDE EXPORT ATP-BINDING PROTEIN SKFE"/>
    <property type="match status" value="1"/>
</dbReference>
<proteinExistence type="predicted"/>
<dbReference type="InterPro" id="IPR027417">
    <property type="entry name" value="P-loop_NTPase"/>
</dbReference>
<dbReference type="SMART" id="SM00382">
    <property type="entry name" value="AAA"/>
    <property type="match status" value="1"/>
</dbReference>
<protein>
    <submittedName>
        <fullName evidence="5">ABC transporter ATP-binding protein</fullName>
    </submittedName>
</protein>
<feature type="compositionally biased region" description="Basic and acidic residues" evidence="3">
    <location>
        <begin position="264"/>
        <end position="276"/>
    </location>
</feature>
<name>A0A5M4FGZ6_9ACTN</name>
<keyword evidence="1" id="KW-0547">Nucleotide-binding</keyword>
<evidence type="ECO:0000256" key="2">
    <source>
        <dbReference type="ARBA" id="ARBA00022840"/>
    </source>
</evidence>
<feature type="domain" description="ABC transporter" evidence="4">
    <location>
        <begin position="5"/>
        <end position="245"/>
    </location>
</feature>
<dbReference type="AlphaFoldDB" id="A0A5M4FGZ6"/>
<feature type="region of interest" description="Disordered" evidence="3">
    <location>
        <begin position="257"/>
        <end position="276"/>
    </location>
</feature>
<dbReference type="SUPFAM" id="SSF52540">
    <property type="entry name" value="P-loop containing nucleoside triphosphate hydrolases"/>
    <property type="match status" value="1"/>
</dbReference>
<comment type="caution">
    <text evidence="5">The sequence shown here is derived from an EMBL/GenBank/DDBJ whole genome shotgun (WGS) entry which is preliminary data.</text>
</comment>
<gene>
    <name evidence="5" type="ORF">ESP70_001660</name>
</gene>
<sequence>MPAAFELSKVSVVRPGKVLLEDVSWTVEEGERWVVLGPNGAGKTTLLQIISAAMHPSKGKVRILGSKLGKVDIFELRTRIGHTSTAVADLIPPTESVGNTIVSAAHAVLGRWQERYDEEDYRRATQMMGEMGITGLANRTFGTLSEGERKRVLIARALMTDPELLLLDEPAAGLDLGAREDLMASLEVLSLAKDAPVLVMVSHHVEEIPVGFTHVLMLRDGRVVAQGPIESTLTGETLSTTFGSRIQLQHEGGRYNARRAAYGHRADRGDGTGEAS</sequence>
<reference evidence="5" key="1">
    <citation type="submission" date="2019-09" db="EMBL/GenBank/DDBJ databases">
        <authorList>
            <person name="Li J."/>
        </authorList>
    </citation>
    <scope>NUCLEOTIDE SEQUENCE [LARGE SCALE GENOMIC DNA]</scope>
    <source>
        <strain evidence="5">JCM 14732</strain>
    </source>
</reference>
<evidence type="ECO:0000259" key="4">
    <source>
        <dbReference type="PROSITE" id="PS50893"/>
    </source>
</evidence>
<dbReference type="Pfam" id="PF00005">
    <property type="entry name" value="ABC_tran"/>
    <property type="match status" value="1"/>
</dbReference>
<organism evidence="5 6">
    <name type="scientific">Aeromicrobium ginsengisoli</name>
    <dbReference type="NCBI Taxonomy" id="363867"/>
    <lineage>
        <taxon>Bacteria</taxon>
        <taxon>Bacillati</taxon>
        <taxon>Actinomycetota</taxon>
        <taxon>Actinomycetes</taxon>
        <taxon>Propionibacteriales</taxon>
        <taxon>Nocardioidaceae</taxon>
        <taxon>Aeromicrobium</taxon>
    </lineage>
</organism>
<evidence type="ECO:0000313" key="6">
    <source>
        <dbReference type="Proteomes" id="UP000380867"/>
    </source>
</evidence>
<dbReference type="RefSeq" id="WP_149687640.1">
    <property type="nucleotide sequence ID" value="NZ_SDPQ02000001.1"/>
</dbReference>
<dbReference type="Proteomes" id="UP000380867">
    <property type="component" value="Unassembled WGS sequence"/>
</dbReference>
<evidence type="ECO:0000256" key="3">
    <source>
        <dbReference type="SAM" id="MobiDB-lite"/>
    </source>
</evidence>
<dbReference type="Gene3D" id="3.40.50.300">
    <property type="entry name" value="P-loop containing nucleotide triphosphate hydrolases"/>
    <property type="match status" value="1"/>
</dbReference>
<dbReference type="GO" id="GO:0016887">
    <property type="term" value="F:ATP hydrolysis activity"/>
    <property type="evidence" value="ECO:0007669"/>
    <property type="project" value="InterPro"/>
</dbReference>
<dbReference type="PANTHER" id="PTHR43158:SF2">
    <property type="entry name" value="SKFA PEPTIDE EXPORT ATP-BINDING PROTEIN SKFE"/>
    <property type="match status" value="1"/>
</dbReference>
<keyword evidence="2 5" id="KW-0067">ATP-binding</keyword>
<dbReference type="EMBL" id="SDPQ02000001">
    <property type="protein sequence ID" value="KAA1399499.1"/>
    <property type="molecule type" value="Genomic_DNA"/>
</dbReference>
<dbReference type="GO" id="GO:0005524">
    <property type="term" value="F:ATP binding"/>
    <property type="evidence" value="ECO:0007669"/>
    <property type="project" value="UniProtKB-KW"/>
</dbReference>
<evidence type="ECO:0000256" key="1">
    <source>
        <dbReference type="ARBA" id="ARBA00022741"/>
    </source>
</evidence>
<dbReference type="InterPro" id="IPR003593">
    <property type="entry name" value="AAA+_ATPase"/>
</dbReference>
<evidence type="ECO:0000313" key="5">
    <source>
        <dbReference type="EMBL" id="KAA1399499.1"/>
    </source>
</evidence>
<dbReference type="FunFam" id="3.40.50.300:FF:001031">
    <property type="entry name" value="Iron ABC transporter ATP-binding protein"/>
    <property type="match status" value="1"/>
</dbReference>
<dbReference type="PROSITE" id="PS50893">
    <property type="entry name" value="ABC_TRANSPORTER_2"/>
    <property type="match status" value="1"/>
</dbReference>
<accession>A0A5M4FGZ6</accession>
<keyword evidence="6" id="KW-1185">Reference proteome</keyword>
<dbReference type="OrthoDB" id="9789994at2"/>